<dbReference type="SMART" id="SM00849">
    <property type="entry name" value="Lactamase_B"/>
    <property type="match status" value="1"/>
</dbReference>
<dbReference type="CDD" id="cd07716">
    <property type="entry name" value="RNaseZ_short-form-like_MBL-fold"/>
    <property type="match status" value="1"/>
</dbReference>
<feature type="domain" description="Metallo-beta-lactamase" evidence="1">
    <location>
        <begin position="18"/>
        <end position="208"/>
    </location>
</feature>
<dbReference type="InterPro" id="IPR036866">
    <property type="entry name" value="RibonucZ/Hydroxyglut_hydro"/>
</dbReference>
<dbReference type="EMBL" id="VIVQ01000004">
    <property type="protein sequence ID" value="TWE07855.1"/>
    <property type="molecule type" value="Genomic_DNA"/>
</dbReference>
<evidence type="ECO:0000313" key="2">
    <source>
        <dbReference type="EMBL" id="TWE07855.1"/>
    </source>
</evidence>
<dbReference type="PANTHER" id="PTHR46018">
    <property type="entry name" value="ZINC PHOSPHODIESTERASE ELAC PROTEIN 1"/>
    <property type="match status" value="1"/>
</dbReference>
<dbReference type="PANTHER" id="PTHR46018:SF4">
    <property type="entry name" value="METALLO-HYDROLASE YHFI-RELATED"/>
    <property type="match status" value="1"/>
</dbReference>
<dbReference type="Gene3D" id="3.60.15.10">
    <property type="entry name" value="Ribonuclease Z/Hydroxyacylglutathione hydrolase-like"/>
    <property type="match status" value="1"/>
</dbReference>
<protein>
    <submittedName>
        <fullName evidence="2">Ribonuclease BN (tRNA processing enzyme)</fullName>
    </submittedName>
</protein>
<dbReference type="Pfam" id="PF12706">
    <property type="entry name" value="Lactamase_B_2"/>
    <property type="match status" value="1"/>
</dbReference>
<sequence>MKLTIVGCSGSYAGPHSPASCYLVQADLDGRTWSILLDLGNGALGELQRHLAPRDVDAVVLSHLHPDHCADLSGLHVMLRYDPAGAPEAALPIYGPRGTDLRAARASGVSDDEAGDAQLLRPEMDFRDLADAEVFTIGPFRITPLRVNHPVEAYGLRVEADGRTLAYTGDTDTCAALTPLMTKADLVLSDSAFCEDRDDVEGIHLSGHRAATAAVLAGGVKRLMLTHIPPWNDPEVCRAEADLVWPGDVELAQPGATYVL</sequence>
<dbReference type="RefSeq" id="WP_145230277.1">
    <property type="nucleotide sequence ID" value="NZ_VIVQ01000004.1"/>
</dbReference>
<gene>
    <name evidence="2" type="ORF">BKA23_3222</name>
</gene>
<accession>A0A561DWV2</accession>
<evidence type="ECO:0000313" key="3">
    <source>
        <dbReference type="Proteomes" id="UP000318297"/>
    </source>
</evidence>
<dbReference type="GO" id="GO:0042781">
    <property type="term" value="F:3'-tRNA processing endoribonuclease activity"/>
    <property type="evidence" value="ECO:0007669"/>
    <property type="project" value="TreeGrafter"/>
</dbReference>
<dbReference type="InterPro" id="IPR001279">
    <property type="entry name" value="Metallo-B-lactamas"/>
</dbReference>
<reference evidence="2 3" key="1">
    <citation type="submission" date="2019-06" db="EMBL/GenBank/DDBJ databases">
        <title>Sequencing the genomes of 1000 actinobacteria strains.</title>
        <authorList>
            <person name="Klenk H.-P."/>
        </authorList>
    </citation>
    <scope>NUCLEOTIDE SEQUENCE [LARGE SCALE GENOMIC DNA]</scope>
    <source>
        <strain evidence="2 3">DSM 19560</strain>
    </source>
</reference>
<organism evidence="2 3">
    <name type="scientific">Rudaeicoccus suwonensis</name>
    <dbReference type="NCBI Taxonomy" id="657409"/>
    <lineage>
        <taxon>Bacteria</taxon>
        <taxon>Bacillati</taxon>
        <taxon>Actinomycetota</taxon>
        <taxon>Actinomycetes</taxon>
        <taxon>Micrococcales</taxon>
        <taxon>Dermacoccaceae</taxon>
        <taxon>Rudaeicoccus</taxon>
    </lineage>
</organism>
<proteinExistence type="predicted"/>
<dbReference type="Proteomes" id="UP000318297">
    <property type="component" value="Unassembled WGS sequence"/>
</dbReference>
<name>A0A561DWV2_9MICO</name>
<evidence type="ECO:0000259" key="1">
    <source>
        <dbReference type="SMART" id="SM00849"/>
    </source>
</evidence>
<keyword evidence="3" id="KW-1185">Reference proteome</keyword>
<comment type="caution">
    <text evidence="2">The sequence shown here is derived from an EMBL/GenBank/DDBJ whole genome shotgun (WGS) entry which is preliminary data.</text>
</comment>
<dbReference type="AlphaFoldDB" id="A0A561DWV2"/>
<dbReference type="SUPFAM" id="SSF56281">
    <property type="entry name" value="Metallo-hydrolase/oxidoreductase"/>
    <property type="match status" value="1"/>
</dbReference>
<dbReference type="OrthoDB" id="9800940at2"/>